<dbReference type="PROSITE" id="PS51257">
    <property type="entry name" value="PROKAR_LIPOPROTEIN"/>
    <property type="match status" value="1"/>
</dbReference>
<evidence type="ECO:0000313" key="2">
    <source>
        <dbReference type="EMBL" id="OWP48738.1"/>
    </source>
</evidence>
<dbReference type="Pfam" id="PF11769">
    <property type="entry name" value="DUF3313"/>
    <property type="match status" value="1"/>
</dbReference>
<dbReference type="Proteomes" id="UP000198145">
    <property type="component" value="Unassembled WGS sequence"/>
</dbReference>
<keyword evidence="1" id="KW-0732">Signal</keyword>
<name>A0A246F6A6_PSENT</name>
<dbReference type="AlphaFoldDB" id="A0A246F6A6"/>
<feature type="signal peptide" evidence="1">
    <location>
        <begin position="1"/>
        <end position="19"/>
    </location>
</feature>
<proteinExistence type="predicted"/>
<dbReference type="RefSeq" id="WP_088420703.1">
    <property type="nucleotide sequence ID" value="NZ_NJBA01000008.1"/>
</dbReference>
<reference evidence="2 3" key="1">
    <citation type="submission" date="2017-06" db="EMBL/GenBank/DDBJ databases">
        <title>Draft genome of Pseudomonas nitroreducens DF05.</title>
        <authorList>
            <person name="Iyer R."/>
        </authorList>
    </citation>
    <scope>NUCLEOTIDE SEQUENCE [LARGE SCALE GENOMIC DNA]</scope>
    <source>
        <strain evidence="2 3">DF05</strain>
    </source>
</reference>
<accession>A0A246F6A6</accession>
<gene>
    <name evidence="2" type="ORF">CEG18_22225</name>
</gene>
<dbReference type="EMBL" id="NJBA01000008">
    <property type="protein sequence ID" value="OWP48738.1"/>
    <property type="molecule type" value="Genomic_DNA"/>
</dbReference>
<organism evidence="2 3">
    <name type="scientific">Pseudomonas nitroreducens</name>
    <dbReference type="NCBI Taxonomy" id="46680"/>
    <lineage>
        <taxon>Bacteria</taxon>
        <taxon>Pseudomonadati</taxon>
        <taxon>Pseudomonadota</taxon>
        <taxon>Gammaproteobacteria</taxon>
        <taxon>Pseudomonadales</taxon>
        <taxon>Pseudomonadaceae</taxon>
        <taxon>Pseudomonas</taxon>
    </lineage>
</organism>
<dbReference type="InterPro" id="IPR021747">
    <property type="entry name" value="DUF3313"/>
</dbReference>
<dbReference type="eggNOG" id="ENOG502Z8IX">
    <property type="taxonomic scope" value="Bacteria"/>
</dbReference>
<dbReference type="STRING" id="46680.GCA_000807755_05871"/>
<feature type="chain" id="PRO_5012128302" evidence="1">
    <location>
        <begin position="20"/>
        <end position="219"/>
    </location>
</feature>
<evidence type="ECO:0000313" key="3">
    <source>
        <dbReference type="Proteomes" id="UP000198145"/>
    </source>
</evidence>
<evidence type="ECO:0000256" key="1">
    <source>
        <dbReference type="SAM" id="SignalP"/>
    </source>
</evidence>
<sequence>MTRRYVVPTLLFAGALALAGCSSQKPDTSQYSGFLGDYSQLKPATSPSGQPVLRWVDPNLKLQNYSSVLVERPVYYPPPKPNENIDQKTLDEIPDYLKKQVELQLGSRYRIVQQADRDTLVLRTAITGVNISTEGLKAYEVIPIALVVAATTTAMGTRDQDTEVYVEFEALDGATSKPVAKVVRKGAGKTLENTSTHLNLTDLKPVLDGWARDAANFKP</sequence>
<protein>
    <submittedName>
        <fullName evidence="2">DUF3313 domain-containing protein</fullName>
    </submittedName>
</protein>
<comment type="caution">
    <text evidence="2">The sequence shown here is derived from an EMBL/GenBank/DDBJ whole genome shotgun (WGS) entry which is preliminary data.</text>
</comment>